<sequence>MQRLTLLAITIISIGLFTDRNLQAGPLSTEDAKQSFELRNGYQISLVASEPEVIDPVAMAFDETGRLWVVEMRDYPNGPAEGEPGKSRIKILRDTDGDGYYETAVTFADNLLFATGILPWKGGVIVTLSGKVEYFKDTNGDDKFDERETWLEGFAEQNPQLRANHPTLGPDGFIYVANGLRGGSITSVRADWPQLTEPIELRGKDFRFDPQTGKCESIAGNGQFGMSFDQWGHRMICSNRNPCMQVMLSYDQLERQPRAVINSLVHDVSPSGVDSKLSALTGNWTTSNLHQGQFTAACGVLSSQSPQLNIQNITIGLPFKRDPDPGLNNFFIYACDPTANLIHRDQIKYSGSTFAAVEPHQEKEFLASSDEWFRPVNLKIGPDGSLYVADMYRAVIEHPQFMPDELKKRPDLTLGNDRGRIWKIKDEDPVFLEDPELSQVILEDSKNTAVTLLKWLSCNREWKRDTAFRIVIQEQDESILESTEKWLTEQSSGKTFLVAIRLQSYFQKLKEEHLLSGLKHKDPRVVAQTLRMIKEIPTNSENLFSNVLECLKNEHGPVRFEALLALQNFSEDSPETMNSVVDSVVNHNSDSWSILATLLLFDSEQLDELLNSVLESKISITQKSELTQQIAELIGRINDAEQVEDVLSTLFQQTPPRSSSEIKPVLSGLGAGLKSRGVKLSNAIAMFMNKPEHMLAKQQIASLTEELKLPFGKNENQVVQPRKYPLQEKVQVISLMEYLPGGSIRVLLDELIVEPTLPVDLRIAALNSLAGGDHEITPEQTQNLVTLIRSETPAMRRELIEFCLKSTPRTLTLLESIDQGKLKFRELAGDQQTRIARSRDQAVSALYNKLKSSQKESNRDAVLAAYKANLDQQKLDRPAAIRGREHFKQHCAICHQIGADGVRVGPDISDTRTKRSDELLTSILDPNRAIDNNYFSYTAVTAEGKIATGILAEETPYTITLKQAKGTTISLQREEIDEFASDGVSFMPQQFEKNISKEQMVELISFLKNWRYLEEDVPFVEEGN</sequence>
<proteinExistence type="predicted"/>
<dbReference type="InterPro" id="IPR009056">
    <property type="entry name" value="Cyt_c-like_dom"/>
</dbReference>
<comment type="caution">
    <text evidence="6">The sequence shown here is derived from an EMBL/GenBank/DDBJ whole genome shotgun (WGS) entry which is preliminary data.</text>
</comment>
<dbReference type="InterPro" id="IPR013427">
    <property type="entry name" value="Haem-bd_dom_put"/>
</dbReference>
<dbReference type="PANTHER" id="PTHR33546">
    <property type="entry name" value="LARGE, MULTIFUNCTIONAL SECRETED PROTEIN-RELATED"/>
    <property type="match status" value="1"/>
</dbReference>
<keyword evidence="2 4" id="KW-0479">Metal-binding</keyword>
<dbReference type="InterPro" id="IPR016024">
    <property type="entry name" value="ARM-type_fold"/>
</dbReference>
<dbReference type="InterPro" id="IPR055557">
    <property type="entry name" value="DUF7133"/>
</dbReference>
<evidence type="ECO:0000256" key="4">
    <source>
        <dbReference type="PROSITE-ProRule" id="PRU00433"/>
    </source>
</evidence>
<name>A0A5C5XCL9_9PLAN</name>
<dbReference type="Gene3D" id="2.120.10.30">
    <property type="entry name" value="TolB, C-terminal domain"/>
    <property type="match status" value="1"/>
</dbReference>
<dbReference type="SUPFAM" id="SSF46626">
    <property type="entry name" value="Cytochrome c"/>
    <property type="match status" value="1"/>
</dbReference>
<feature type="domain" description="Cytochrome c" evidence="5">
    <location>
        <begin position="878"/>
        <end position="1011"/>
    </location>
</feature>
<evidence type="ECO:0000313" key="7">
    <source>
        <dbReference type="Proteomes" id="UP000316095"/>
    </source>
</evidence>
<dbReference type="Proteomes" id="UP000316095">
    <property type="component" value="Unassembled WGS sequence"/>
</dbReference>
<dbReference type="SUPFAM" id="SSF50952">
    <property type="entry name" value="Soluble quinoprotein glucose dehydrogenase"/>
    <property type="match status" value="1"/>
</dbReference>
<organism evidence="6 7">
    <name type="scientific">Rubinisphaera italica</name>
    <dbReference type="NCBI Taxonomy" id="2527969"/>
    <lineage>
        <taxon>Bacteria</taxon>
        <taxon>Pseudomonadati</taxon>
        <taxon>Planctomycetota</taxon>
        <taxon>Planctomycetia</taxon>
        <taxon>Planctomycetales</taxon>
        <taxon>Planctomycetaceae</taxon>
        <taxon>Rubinisphaera</taxon>
    </lineage>
</organism>
<dbReference type="Pfam" id="PF23500">
    <property type="entry name" value="DUF7133"/>
    <property type="match status" value="1"/>
</dbReference>
<evidence type="ECO:0000259" key="5">
    <source>
        <dbReference type="PROSITE" id="PS51007"/>
    </source>
</evidence>
<accession>A0A5C5XCL9</accession>
<dbReference type="InterPro" id="IPR013428">
    <property type="entry name" value="Membrane-bound_put_N"/>
</dbReference>
<dbReference type="NCBIfam" id="TIGR02604">
    <property type="entry name" value="Piru_Ver_Nterm"/>
    <property type="match status" value="1"/>
</dbReference>
<dbReference type="Gene3D" id="1.25.10.10">
    <property type="entry name" value="Leucine-rich Repeat Variant"/>
    <property type="match status" value="1"/>
</dbReference>
<dbReference type="GO" id="GO:0046872">
    <property type="term" value="F:metal ion binding"/>
    <property type="evidence" value="ECO:0007669"/>
    <property type="project" value="UniProtKB-KW"/>
</dbReference>
<dbReference type="GO" id="GO:0020037">
    <property type="term" value="F:heme binding"/>
    <property type="evidence" value="ECO:0007669"/>
    <property type="project" value="InterPro"/>
</dbReference>
<dbReference type="InterPro" id="IPR011041">
    <property type="entry name" value="Quinoprot_gluc/sorb_DH_b-prop"/>
</dbReference>
<keyword evidence="3 4" id="KW-0408">Iron</keyword>
<evidence type="ECO:0000256" key="2">
    <source>
        <dbReference type="ARBA" id="ARBA00022723"/>
    </source>
</evidence>
<dbReference type="Gene3D" id="1.10.760.10">
    <property type="entry name" value="Cytochrome c-like domain"/>
    <property type="match status" value="1"/>
</dbReference>
<reference evidence="6 7" key="1">
    <citation type="submission" date="2019-02" db="EMBL/GenBank/DDBJ databases">
        <title>Deep-cultivation of Planctomycetes and their phenomic and genomic characterization uncovers novel biology.</title>
        <authorList>
            <person name="Wiegand S."/>
            <person name="Jogler M."/>
            <person name="Boedeker C."/>
            <person name="Pinto D."/>
            <person name="Vollmers J."/>
            <person name="Rivas-Marin E."/>
            <person name="Kohn T."/>
            <person name="Peeters S.H."/>
            <person name="Heuer A."/>
            <person name="Rast P."/>
            <person name="Oberbeckmann S."/>
            <person name="Bunk B."/>
            <person name="Jeske O."/>
            <person name="Meyerdierks A."/>
            <person name="Storesund J.E."/>
            <person name="Kallscheuer N."/>
            <person name="Luecker S."/>
            <person name="Lage O.M."/>
            <person name="Pohl T."/>
            <person name="Merkel B.J."/>
            <person name="Hornburger P."/>
            <person name="Mueller R.-W."/>
            <person name="Bruemmer F."/>
            <person name="Labrenz M."/>
            <person name="Spormann A.M."/>
            <person name="Op Den Camp H."/>
            <person name="Overmann J."/>
            <person name="Amann R."/>
            <person name="Jetten M.S.M."/>
            <person name="Mascher T."/>
            <person name="Medema M.H."/>
            <person name="Devos D.P."/>
            <person name="Kaster A.-K."/>
            <person name="Ovreas L."/>
            <person name="Rohde M."/>
            <person name="Galperin M.Y."/>
            <person name="Jogler C."/>
        </authorList>
    </citation>
    <scope>NUCLEOTIDE SEQUENCE [LARGE SCALE GENOMIC DNA]</scope>
    <source>
        <strain evidence="6 7">Pan54</strain>
    </source>
</reference>
<evidence type="ECO:0000256" key="3">
    <source>
        <dbReference type="ARBA" id="ARBA00023004"/>
    </source>
</evidence>
<dbReference type="GO" id="GO:0009055">
    <property type="term" value="F:electron transfer activity"/>
    <property type="evidence" value="ECO:0007669"/>
    <property type="project" value="InterPro"/>
</dbReference>
<protein>
    <recommendedName>
        <fullName evidence="5">Cytochrome c domain-containing protein</fullName>
    </recommendedName>
</protein>
<dbReference type="NCBIfam" id="TIGR02603">
    <property type="entry name" value="CxxCH_TIGR02603"/>
    <property type="match status" value="1"/>
</dbReference>
<dbReference type="InterPro" id="IPR036909">
    <property type="entry name" value="Cyt_c-like_dom_sf"/>
</dbReference>
<dbReference type="EMBL" id="SJPG01000001">
    <property type="protein sequence ID" value="TWT60359.1"/>
    <property type="molecule type" value="Genomic_DNA"/>
</dbReference>
<keyword evidence="7" id="KW-1185">Reference proteome</keyword>
<dbReference type="InterPro" id="IPR011042">
    <property type="entry name" value="6-blade_b-propeller_TolB-like"/>
</dbReference>
<dbReference type="AlphaFoldDB" id="A0A5C5XCL9"/>
<dbReference type="PROSITE" id="PS51007">
    <property type="entry name" value="CYTC"/>
    <property type="match status" value="1"/>
</dbReference>
<evidence type="ECO:0000256" key="1">
    <source>
        <dbReference type="ARBA" id="ARBA00022617"/>
    </source>
</evidence>
<gene>
    <name evidence="6" type="ORF">Pan54_10730</name>
</gene>
<dbReference type="InterPro" id="IPR011989">
    <property type="entry name" value="ARM-like"/>
</dbReference>
<dbReference type="RefSeq" id="WP_165441590.1">
    <property type="nucleotide sequence ID" value="NZ_SJPG01000001.1"/>
</dbReference>
<evidence type="ECO:0000313" key="6">
    <source>
        <dbReference type="EMBL" id="TWT60359.1"/>
    </source>
</evidence>
<dbReference type="SUPFAM" id="SSF48371">
    <property type="entry name" value="ARM repeat"/>
    <property type="match status" value="1"/>
</dbReference>
<dbReference type="PANTHER" id="PTHR33546:SF1">
    <property type="entry name" value="LARGE, MULTIFUNCTIONAL SECRETED PROTEIN"/>
    <property type="match status" value="1"/>
</dbReference>
<keyword evidence="1 4" id="KW-0349">Heme</keyword>